<keyword evidence="1" id="KW-0812">Transmembrane</keyword>
<keyword evidence="1" id="KW-1133">Transmembrane helix</keyword>
<feature type="transmembrane region" description="Helical" evidence="1">
    <location>
        <begin position="14"/>
        <end position="36"/>
    </location>
</feature>
<sequence length="68" mass="7804">MTHEPSNNRREENALWSIFGYMVSGLLFWGGIGWAADRFFNTSFLTLIGLLVGMGGALYLVWMRFVRE</sequence>
<feature type="transmembrane region" description="Helical" evidence="1">
    <location>
        <begin position="42"/>
        <end position="62"/>
    </location>
</feature>
<evidence type="ECO:0000313" key="2">
    <source>
        <dbReference type="EMBL" id="CAB4747333.1"/>
    </source>
</evidence>
<proteinExistence type="predicted"/>
<reference evidence="2" key="1">
    <citation type="submission" date="2020-05" db="EMBL/GenBank/DDBJ databases">
        <authorList>
            <person name="Chiriac C."/>
            <person name="Salcher M."/>
            <person name="Ghai R."/>
            <person name="Kavagutti S V."/>
        </authorList>
    </citation>
    <scope>NUCLEOTIDE SEQUENCE</scope>
</reference>
<evidence type="ECO:0000256" key="1">
    <source>
        <dbReference type="SAM" id="Phobius"/>
    </source>
</evidence>
<gene>
    <name evidence="2" type="ORF">UFOPK2827_00363</name>
</gene>
<protein>
    <submittedName>
        <fullName evidence="2">Unannotated protein</fullName>
    </submittedName>
</protein>
<organism evidence="2">
    <name type="scientific">freshwater metagenome</name>
    <dbReference type="NCBI Taxonomy" id="449393"/>
    <lineage>
        <taxon>unclassified sequences</taxon>
        <taxon>metagenomes</taxon>
        <taxon>ecological metagenomes</taxon>
    </lineage>
</organism>
<accession>A0A6J6TKS2</accession>
<keyword evidence="1" id="KW-0472">Membrane</keyword>
<dbReference type="EMBL" id="CAEZZE010000043">
    <property type="protein sequence ID" value="CAB4747333.1"/>
    <property type="molecule type" value="Genomic_DNA"/>
</dbReference>
<name>A0A6J6TKS2_9ZZZZ</name>
<dbReference type="AlphaFoldDB" id="A0A6J6TKS2"/>